<sequence>MKTRKELKEQAKTALRGNWPWAIGVFLLPILVLGVIFFALSAVINMIWNIVTSDPSTSSGVVAIFIIMTFLMVALFTFLATIGIGVGVSYAYLDLIRGRKRSFREAATYAFKGQHFDSIFGVWLVNLFYVCLWSLLLIIPGWVKAYSYSQSFFILKDDMDQDKGITTTSAITKSRLLMEGHKKELFLLNLSFIGWYFLAGLIGGLGCLILIPYHATTLAAFYENLLEQERPKELDVLEEKLAEIKVESDQAMAEYQLQEAEKKAEKAKAHSDKITKKLAAQKDREEKRLEKVAEKRERREEKAAKKGKPAKKSTKKVESSEKEEPAVSKKETQDKVTDGISSDEKDASPKDREEKVSSKAQPKANQSSSKKPKSKSKKSSKKKSKKRK</sequence>
<feature type="compositionally biased region" description="Basic and acidic residues" evidence="1">
    <location>
        <begin position="264"/>
        <end position="304"/>
    </location>
</feature>
<gene>
    <name evidence="3" type="ORF">ACFOSE_06185</name>
</gene>
<dbReference type="InterPro" id="IPR010380">
    <property type="entry name" value="DUF975"/>
</dbReference>
<feature type="compositionally biased region" description="Basic residues" evidence="1">
    <location>
        <begin position="305"/>
        <end position="314"/>
    </location>
</feature>
<feature type="compositionally biased region" description="Low complexity" evidence="1">
    <location>
        <begin position="358"/>
        <end position="369"/>
    </location>
</feature>
<dbReference type="RefSeq" id="WP_380431712.1">
    <property type="nucleotide sequence ID" value="NZ_JBHSAC010000052.1"/>
</dbReference>
<dbReference type="PANTHER" id="PTHR40076:SF1">
    <property type="entry name" value="MEMBRANE PROTEIN"/>
    <property type="match status" value="1"/>
</dbReference>
<feature type="transmembrane region" description="Helical" evidence="2">
    <location>
        <begin position="60"/>
        <end position="93"/>
    </location>
</feature>
<comment type="caution">
    <text evidence="3">The sequence shown here is derived from an EMBL/GenBank/DDBJ whole genome shotgun (WGS) entry which is preliminary data.</text>
</comment>
<keyword evidence="2" id="KW-1133">Transmembrane helix</keyword>
<keyword evidence="2" id="KW-0472">Membrane</keyword>
<feature type="compositionally biased region" description="Basic residues" evidence="1">
    <location>
        <begin position="370"/>
        <end position="388"/>
    </location>
</feature>
<feature type="region of interest" description="Disordered" evidence="1">
    <location>
        <begin position="264"/>
        <end position="388"/>
    </location>
</feature>
<name>A0ABV8D1C5_9STRE</name>
<feature type="transmembrane region" description="Helical" evidence="2">
    <location>
        <begin position="21"/>
        <end position="48"/>
    </location>
</feature>
<reference evidence="4" key="1">
    <citation type="journal article" date="2019" name="Int. J. Syst. Evol. Microbiol.">
        <title>The Global Catalogue of Microorganisms (GCM) 10K type strain sequencing project: providing services to taxonomists for standard genome sequencing and annotation.</title>
        <authorList>
            <consortium name="The Broad Institute Genomics Platform"/>
            <consortium name="The Broad Institute Genome Sequencing Center for Infectious Disease"/>
            <person name="Wu L."/>
            <person name="Ma J."/>
        </authorList>
    </citation>
    <scope>NUCLEOTIDE SEQUENCE [LARGE SCALE GENOMIC DNA]</scope>
    <source>
        <strain evidence="4">CCUG 58728</strain>
    </source>
</reference>
<feature type="transmembrane region" description="Helical" evidence="2">
    <location>
        <begin position="186"/>
        <end position="211"/>
    </location>
</feature>
<organism evidence="3 4">
    <name type="scientific">Streptococcus dentapri</name>
    <dbReference type="NCBI Taxonomy" id="573564"/>
    <lineage>
        <taxon>Bacteria</taxon>
        <taxon>Bacillati</taxon>
        <taxon>Bacillota</taxon>
        <taxon>Bacilli</taxon>
        <taxon>Lactobacillales</taxon>
        <taxon>Streptococcaceae</taxon>
        <taxon>Streptococcus</taxon>
    </lineage>
</organism>
<evidence type="ECO:0000256" key="2">
    <source>
        <dbReference type="SAM" id="Phobius"/>
    </source>
</evidence>
<dbReference type="PANTHER" id="PTHR40076">
    <property type="entry name" value="MEMBRANE PROTEIN-RELATED"/>
    <property type="match status" value="1"/>
</dbReference>
<dbReference type="Pfam" id="PF06161">
    <property type="entry name" value="DUF975"/>
    <property type="match status" value="1"/>
</dbReference>
<feature type="transmembrane region" description="Helical" evidence="2">
    <location>
        <begin position="120"/>
        <end position="143"/>
    </location>
</feature>
<keyword evidence="2" id="KW-0812">Transmembrane</keyword>
<accession>A0ABV8D1C5</accession>
<dbReference type="EMBL" id="JBHSAC010000052">
    <property type="protein sequence ID" value="MFC3932358.1"/>
    <property type="molecule type" value="Genomic_DNA"/>
</dbReference>
<proteinExistence type="predicted"/>
<keyword evidence="4" id="KW-1185">Reference proteome</keyword>
<protein>
    <submittedName>
        <fullName evidence="3">DUF975 family protein</fullName>
    </submittedName>
</protein>
<evidence type="ECO:0000313" key="4">
    <source>
        <dbReference type="Proteomes" id="UP001595901"/>
    </source>
</evidence>
<feature type="compositionally biased region" description="Basic and acidic residues" evidence="1">
    <location>
        <begin position="315"/>
        <end position="357"/>
    </location>
</feature>
<evidence type="ECO:0000256" key="1">
    <source>
        <dbReference type="SAM" id="MobiDB-lite"/>
    </source>
</evidence>
<dbReference type="Proteomes" id="UP001595901">
    <property type="component" value="Unassembled WGS sequence"/>
</dbReference>
<evidence type="ECO:0000313" key="3">
    <source>
        <dbReference type="EMBL" id="MFC3932358.1"/>
    </source>
</evidence>